<dbReference type="InterPro" id="IPR032675">
    <property type="entry name" value="LRR_dom_sf"/>
</dbReference>
<proteinExistence type="predicted"/>
<gene>
    <name evidence="1" type="ORF">FWK35_00022249</name>
</gene>
<organism evidence="1 2">
    <name type="scientific">Aphis craccivora</name>
    <name type="common">Cowpea aphid</name>
    <dbReference type="NCBI Taxonomy" id="307492"/>
    <lineage>
        <taxon>Eukaryota</taxon>
        <taxon>Metazoa</taxon>
        <taxon>Ecdysozoa</taxon>
        <taxon>Arthropoda</taxon>
        <taxon>Hexapoda</taxon>
        <taxon>Insecta</taxon>
        <taxon>Pterygota</taxon>
        <taxon>Neoptera</taxon>
        <taxon>Paraneoptera</taxon>
        <taxon>Hemiptera</taxon>
        <taxon>Sternorrhyncha</taxon>
        <taxon>Aphidomorpha</taxon>
        <taxon>Aphidoidea</taxon>
        <taxon>Aphididae</taxon>
        <taxon>Aphidini</taxon>
        <taxon>Aphis</taxon>
        <taxon>Aphis</taxon>
    </lineage>
</organism>
<sequence>MIVTIRKTQKEPFTIELIRKRSEHNEGEIGTLEEISLHQEDITKIENLQNWCKDLKILLLQSNLIFKIVFMRLIYEIVLDQIALNLMDVNFQ</sequence>
<reference evidence="1 2" key="1">
    <citation type="submission" date="2019-08" db="EMBL/GenBank/DDBJ databases">
        <title>Whole genome of Aphis craccivora.</title>
        <authorList>
            <person name="Voronova N.V."/>
            <person name="Shulinski R.S."/>
            <person name="Bandarenka Y.V."/>
            <person name="Zhorov D.G."/>
            <person name="Warner D."/>
        </authorList>
    </citation>
    <scope>NUCLEOTIDE SEQUENCE [LARGE SCALE GENOMIC DNA]</scope>
    <source>
        <strain evidence="1">180601</strain>
        <tissue evidence="1">Whole Body</tissue>
    </source>
</reference>
<dbReference type="OrthoDB" id="10250990at2759"/>
<accession>A0A6G0YJD1</accession>
<protein>
    <submittedName>
        <fullName evidence="1">Protein tilB isoform X1</fullName>
    </submittedName>
</protein>
<dbReference type="Gene3D" id="3.80.10.10">
    <property type="entry name" value="Ribonuclease Inhibitor"/>
    <property type="match status" value="1"/>
</dbReference>
<evidence type="ECO:0000313" key="2">
    <source>
        <dbReference type="Proteomes" id="UP000478052"/>
    </source>
</evidence>
<evidence type="ECO:0000313" key="1">
    <source>
        <dbReference type="EMBL" id="KAF0757135.1"/>
    </source>
</evidence>
<name>A0A6G0YJD1_APHCR</name>
<dbReference type="AlphaFoldDB" id="A0A6G0YJD1"/>
<dbReference type="EMBL" id="VUJU01003667">
    <property type="protein sequence ID" value="KAF0757135.1"/>
    <property type="molecule type" value="Genomic_DNA"/>
</dbReference>
<comment type="caution">
    <text evidence="1">The sequence shown here is derived from an EMBL/GenBank/DDBJ whole genome shotgun (WGS) entry which is preliminary data.</text>
</comment>
<keyword evidence="2" id="KW-1185">Reference proteome</keyword>
<dbReference type="Proteomes" id="UP000478052">
    <property type="component" value="Unassembled WGS sequence"/>
</dbReference>